<proteinExistence type="predicted"/>
<dbReference type="EMBL" id="JBBLYY010000030">
    <property type="protein sequence ID" value="MEK0170771.1"/>
    <property type="molecule type" value="Genomic_DNA"/>
</dbReference>
<gene>
    <name evidence="1" type="ORF">WMN62_04745</name>
</gene>
<organism evidence="1 2">
    <name type="scientific">Curtobacterium citreum</name>
    <dbReference type="NCBI Taxonomy" id="2036"/>
    <lineage>
        <taxon>Bacteria</taxon>
        <taxon>Bacillati</taxon>
        <taxon>Actinomycetota</taxon>
        <taxon>Actinomycetes</taxon>
        <taxon>Micrococcales</taxon>
        <taxon>Microbacteriaceae</taxon>
        <taxon>Curtobacterium</taxon>
    </lineage>
</organism>
<dbReference type="RefSeq" id="WP_340196871.1">
    <property type="nucleotide sequence ID" value="NZ_JBBKAP010000049.1"/>
</dbReference>
<dbReference type="InterPro" id="IPR029033">
    <property type="entry name" value="His_PPase_superfam"/>
</dbReference>
<dbReference type="Gene3D" id="3.40.50.1240">
    <property type="entry name" value="Phosphoglycerate mutase-like"/>
    <property type="match status" value="1"/>
</dbReference>
<evidence type="ECO:0000313" key="2">
    <source>
        <dbReference type="Proteomes" id="UP001370299"/>
    </source>
</evidence>
<keyword evidence="2" id="KW-1185">Reference proteome</keyword>
<sequence>MVSYFLSHAEVVVEPAEPIESWGLSDVGRTRAGRADALAWDSGVDRIVSSTERKAVETAELLGAAVGLVPAQDPLLGEIDRSATGYLPPTEFEGVVDRFFAEPARSVRGWERAVDAQARIVGAVRRLTAAGDATIVSHGAVGALLLAELTGAPVSRALDQPGMGSVFAFDARAWRATSTWQRVPSG</sequence>
<evidence type="ECO:0000313" key="1">
    <source>
        <dbReference type="EMBL" id="MEK0170771.1"/>
    </source>
</evidence>
<accession>A0ABU8Y7G4</accession>
<dbReference type="SUPFAM" id="SSF53254">
    <property type="entry name" value="Phosphoglycerate mutase-like"/>
    <property type="match status" value="1"/>
</dbReference>
<dbReference type="InterPro" id="IPR013078">
    <property type="entry name" value="His_Pase_superF_clade-1"/>
</dbReference>
<protein>
    <submittedName>
        <fullName evidence="1">Histidine phosphatase family protein</fullName>
    </submittedName>
</protein>
<dbReference type="Proteomes" id="UP001370299">
    <property type="component" value="Unassembled WGS sequence"/>
</dbReference>
<comment type="caution">
    <text evidence="1">The sequence shown here is derived from an EMBL/GenBank/DDBJ whole genome shotgun (WGS) entry which is preliminary data.</text>
</comment>
<dbReference type="Pfam" id="PF00300">
    <property type="entry name" value="His_Phos_1"/>
    <property type="match status" value="1"/>
</dbReference>
<name>A0ABU8Y7G4_9MICO</name>
<reference evidence="1 2" key="1">
    <citation type="submission" date="2024-03" db="EMBL/GenBank/DDBJ databases">
        <title>Whole genomes of four grape xylem sap localized bacterial endophytes.</title>
        <authorList>
            <person name="Kumar G."/>
            <person name="Savka M.A."/>
        </authorList>
    </citation>
    <scope>NUCLEOTIDE SEQUENCE [LARGE SCALE GENOMIC DNA]</scope>
    <source>
        <strain evidence="1 2">RIT_GXS8</strain>
    </source>
</reference>